<name>A0A2G9GYA8_9LAMI</name>
<accession>A0A2G9GYA8</accession>
<proteinExistence type="predicted"/>
<keyword evidence="2" id="KW-1185">Reference proteome</keyword>
<protein>
    <submittedName>
        <fullName evidence="1">Uncharacterized protein</fullName>
    </submittedName>
</protein>
<evidence type="ECO:0000313" key="1">
    <source>
        <dbReference type="EMBL" id="PIN10267.1"/>
    </source>
</evidence>
<dbReference type="AlphaFoldDB" id="A0A2G9GYA8"/>
<reference evidence="2" key="1">
    <citation type="journal article" date="2018" name="Gigascience">
        <title>Genome assembly of the Pink Ipe (Handroanthus impetiginosus, Bignoniaceae), a highly valued, ecologically keystone Neotropical timber forest tree.</title>
        <authorList>
            <person name="Silva-Junior O.B."/>
            <person name="Grattapaglia D."/>
            <person name="Novaes E."/>
            <person name="Collevatti R.G."/>
        </authorList>
    </citation>
    <scope>NUCLEOTIDE SEQUENCE [LARGE SCALE GENOMIC DNA]</scope>
    <source>
        <strain evidence="2">cv. UFG-1</strain>
    </source>
</reference>
<gene>
    <name evidence="1" type="ORF">CDL12_17151</name>
</gene>
<dbReference type="Proteomes" id="UP000231279">
    <property type="component" value="Unassembled WGS sequence"/>
</dbReference>
<sequence length="67" mass="7832">MGILLSFVLVVFFLAGYRFLLWNRKDTPGFRLISFFLPTMVRVLQNFLLKGMPFSRVGLCYLVSYDC</sequence>
<organism evidence="1 2">
    <name type="scientific">Handroanthus impetiginosus</name>
    <dbReference type="NCBI Taxonomy" id="429701"/>
    <lineage>
        <taxon>Eukaryota</taxon>
        <taxon>Viridiplantae</taxon>
        <taxon>Streptophyta</taxon>
        <taxon>Embryophyta</taxon>
        <taxon>Tracheophyta</taxon>
        <taxon>Spermatophyta</taxon>
        <taxon>Magnoliopsida</taxon>
        <taxon>eudicotyledons</taxon>
        <taxon>Gunneridae</taxon>
        <taxon>Pentapetalae</taxon>
        <taxon>asterids</taxon>
        <taxon>lamiids</taxon>
        <taxon>Lamiales</taxon>
        <taxon>Bignoniaceae</taxon>
        <taxon>Crescentiina</taxon>
        <taxon>Tabebuia alliance</taxon>
        <taxon>Handroanthus</taxon>
    </lineage>
</organism>
<comment type="caution">
    <text evidence="1">The sequence shown here is derived from an EMBL/GenBank/DDBJ whole genome shotgun (WGS) entry which is preliminary data.</text>
</comment>
<dbReference type="EMBL" id="NKXS01003272">
    <property type="protein sequence ID" value="PIN10267.1"/>
    <property type="molecule type" value="Genomic_DNA"/>
</dbReference>
<evidence type="ECO:0000313" key="2">
    <source>
        <dbReference type="Proteomes" id="UP000231279"/>
    </source>
</evidence>